<dbReference type="HAMAP" id="MF_00006">
    <property type="entry name" value="Arg_succ_lyase"/>
    <property type="match status" value="1"/>
</dbReference>
<dbReference type="PRINTS" id="PR00149">
    <property type="entry name" value="FUMRATELYASE"/>
</dbReference>
<dbReference type="Pfam" id="PF14698">
    <property type="entry name" value="ASL_C2"/>
    <property type="match status" value="1"/>
</dbReference>
<dbReference type="SUPFAM" id="SSF48557">
    <property type="entry name" value="L-aspartase-like"/>
    <property type="match status" value="1"/>
</dbReference>
<dbReference type="PANTHER" id="PTHR43814:SF1">
    <property type="entry name" value="ARGININOSUCCINATE LYASE"/>
    <property type="match status" value="1"/>
</dbReference>
<dbReference type="InterPro" id="IPR024083">
    <property type="entry name" value="Fumarase/histidase_N"/>
</dbReference>
<dbReference type="EC" id="4.3.2.1" evidence="2 5"/>
<gene>
    <name evidence="5 8" type="primary">argH</name>
    <name evidence="8" type="ORF">J0M35_10980</name>
</gene>
<dbReference type="InterPro" id="IPR022761">
    <property type="entry name" value="Fumarate_lyase_N"/>
</dbReference>
<comment type="subcellular location">
    <subcellularLocation>
        <location evidence="5">Cytoplasm</location>
    </subcellularLocation>
</comment>
<comment type="catalytic activity">
    <reaction evidence="5">
        <text>2-(N(omega)-L-arginino)succinate = fumarate + L-arginine</text>
        <dbReference type="Rhea" id="RHEA:24020"/>
        <dbReference type="ChEBI" id="CHEBI:29806"/>
        <dbReference type="ChEBI" id="CHEBI:32682"/>
        <dbReference type="ChEBI" id="CHEBI:57472"/>
        <dbReference type="EC" id="4.3.2.1"/>
    </reaction>
</comment>
<dbReference type="Gene3D" id="1.20.200.10">
    <property type="entry name" value="Fumarase/aspartase (Central domain)"/>
    <property type="match status" value="1"/>
</dbReference>
<dbReference type="EMBL" id="JAFLCK010000014">
    <property type="protein sequence ID" value="MBN8660881.1"/>
    <property type="molecule type" value="Genomic_DNA"/>
</dbReference>
<dbReference type="GO" id="GO:0004056">
    <property type="term" value="F:argininosuccinate lyase activity"/>
    <property type="evidence" value="ECO:0007669"/>
    <property type="project" value="UniProtKB-UniRule"/>
</dbReference>
<keyword evidence="4 5" id="KW-0456">Lyase</keyword>
<evidence type="ECO:0000256" key="3">
    <source>
        <dbReference type="ARBA" id="ARBA00022571"/>
    </source>
</evidence>
<feature type="domain" description="Argininosuccinate lyase C-terminal" evidence="7">
    <location>
        <begin position="397"/>
        <end position="463"/>
    </location>
</feature>
<dbReference type="NCBIfam" id="TIGR00838">
    <property type="entry name" value="argH"/>
    <property type="match status" value="1"/>
</dbReference>
<dbReference type="Pfam" id="PF00206">
    <property type="entry name" value="Lyase_1"/>
    <property type="match status" value="1"/>
</dbReference>
<protein>
    <recommendedName>
        <fullName evidence="2 5">Argininosuccinate lyase</fullName>
        <shortName evidence="5">ASAL</shortName>
        <ecNumber evidence="2 5">4.3.2.1</ecNumber>
    </recommendedName>
    <alternativeName>
        <fullName evidence="5">Arginosuccinase</fullName>
    </alternativeName>
</protein>
<evidence type="ECO:0000256" key="4">
    <source>
        <dbReference type="ARBA" id="ARBA00023239"/>
    </source>
</evidence>
<keyword evidence="5" id="KW-0028">Amino-acid biosynthesis</keyword>
<dbReference type="UniPathway" id="UPA00068">
    <property type="reaction ID" value="UER00114"/>
</dbReference>
<sequence length="505" mass="56256">MTGISDKTEKTGKRALDLYYGISSSGGQIAAPLIDTHLPRLPENVHQIRRFWLTPEVEEALRDHSLVSSIAHVRMLGATGIVPKEVATKVEEGLLTIMEECRGGICLLTALDTDINQSISRRLYELVGELAAVIDLARSPNDSLAVNIRLYLRQAVVEIFAKLLRVREILLKLAERDMDAPMPGHTHMQPACAILLSHFWLANEARFARDFDRLTDLYKRLNLSPLGAASLAGTSKPIDREMVAFELGFDGLVENSIDAVSDRDFVVEFASFAAICGIHYSQLASELLLWSTQEFDFVRLPRALTIKSPNMPHKRNPELLELLRARTALFSGRLSEFVCELKGLPVSYSGDLKECLPGLVDVVENLRFVTEVAATVLPAFKFNLARMQAQAHSDLTNASMAVDYLIERATPQEKAREVVENLGDYCKKRHRQLTDLTLSEWQQFSPAFEDDIYGYLQLEVSVESLTSRGGTATPRVMEGLSRAASLFSQDSERLPTLVKELLAAK</sequence>
<comment type="caution">
    <text evidence="8">The sequence shown here is derived from an EMBL/GenBank/DDBJ whole genome shotgun (WGS) entry which is preliminary data.</text>
</comment>
<evidence type="ECO:0000256" key="1">
    <source>
        <dbReference type="ARBA" id="ARBA00004941"/>
    </source>
</evidence>
<evidence type="ECO:0000313" key="9">
    <source>
        <dbReference type="Proteomes" id="UP000664277"/>
    </source>
</evidence>
<dbReference type="Proteomes" id="UP000664277">
    <property type="component" value="Unassembled WGS sequence"/>
</dbReference>
<comment type="similarity">
    <text evidence="5">Belongs to the lyase 1 family. Argininosuccinate lyase subfamily.</text>
</comment>
<evidence type="ECO:0000256" key="5">
    <source>
        <dbReference type="HAMAP-Rule" id="MF_00006"/>
    </source>
</evidence>
<reference evidence="8" key="1">
    <citation type="submission" date="2021-02" db="EMBL/GenBank/DDBJ databases">
        <title>Genome-Resolved Metagenomics of a Microbial Community Performing Photosynthetic Biological Nutrient Removal.</title>
        <authorList>
            <person name="Mcdaniel E.A."/>
        </authorList>
    </citation>
    <scope>NUCLEOTIDE SEQUENCE</scope>
    <source>
        <strain evidence="8">UWPOB_OBS1</strain>
    </source>
</reference>
<evidence type="ECO:0000256" key="2">
    <source>
        <dbReference type="ARBA" id="ARBA00012338"/>
    </source>
</evidence>
<keyword evidence="5" id="KW-0963">Cytoplasm</keyword>
<accession>A0A8J7PD21</accession>
<dbReference type="InterPro" id="IPR008948">
    <property type="entry name" value="L-Aspartase-like"/>
</dbReference>
<dbReference type="InterPro" id="IPR029419">
    <property type="entry name" value="Arg_succ_lyase_C"/>
</dbReference>
<name>A0A8J7PD21_9BACT</name>
<dbReference type="GO" id="GO:0042450">
    <property type="term" value="P:L-arginine biosynthetic process via ornithine"/>
    <property type="evidence" value="ECO:0007669"/>
    <property type="project" value="UniProtKB-UniRule"/>
</dbReference>
<feature type="domain" description="Fumarate lyase N-terminal" evidence="6">
    <location>
        <begin position="68"/>
        <end position="325"/>
    </location>
</feature>
<keyword evidence="3 5" id="KW-0055">Arginine biosynthesis</keyword>
<evidence type="ECO:0000259" key="6">
    <source>
        <dbReference type="Pfam" id="PF00206"/>
    </source>
</evidence>
<evidence type="ECO:0000259" key="7">
    <source>
        <dbReference type="Pfam" id="PF14698"/>
    </source>
</evidence>
<dbReference type="FunFam" id="1.20.200.10:FF:000015">
    <property type="entry name" value="argininosuccinate lyase isoform X2"/>
    <property type="match status" value="1"/>
</dbReference>
<proteinExistence type="inferred from homology"/>
<dbReference type="GO" id="GO:0005829">
    <property type="term" value="C:cytosol"/>
    <property type="evidence" value="ECO:0007669"/>
    <property type="project" value="TreeGrafter"/>
</dbReference>
<dbReference type="Gene3D" id="1.10.40.30">
    <property type="entry name" value="Fumarase/aspartase (C-terminal domain)"/>
    <property type="match status" value="1"/>
</dbReference>
<comment type="pathway">
    <text evidence="1 5">Amino-acid biosynthesis; L-arginine biosynthesis; L-arginine from L-ornithine and carbamoyl phosphate: step 3/3.</text>
</comment>
<dbReference type="InterPro" id="IPR009049">
    <property type="entry name" value="Argininosuccinate_lyase"/>
</dbReference>
<dbReference type="PRINTS" id="PR00145">
    <property type="entry name" value="ARGSUCLYASE"/>
</dbReference>
<organism evidence="8 9">
    <name type="scientific">Candidatus Obscuribacter phosphatis</name>
    <dbReference type="NCBI Taxonomy" id="1906157"/>
    <lineage>
        <taxon>Bacteria</taxon>
        <taxon>Bacillati</taxon>
        <taxon>Candidatus Melainabacteria</taxon>
        <taxon>Candidatus Obscuribacterales</taxon>
        <taxon>Candidatus Obscuribacteraceae</taxon>
        <taxon>Candidatus Obscuribacter</taxon>
    </lineage>
</organism>
<dbReference type="CDD" id="cd01359">
    <property type="entry name" value="Argininosuccinate_lyase"/>
    <property type="match status" value="1"/>
</dbReference>
<dbReference type="PANTHER" id="PTHR43814">
    <property type="entry name" value="ARGININOSUCCINATE LYASE"/>
    <property type="match status" value="1"/>
</dbReference>
<evidence type="ECO:0000313" key="8">
    <source>
        <dbReference type="EMBL" id="MBN8660881.1"/>
    </source>
</evidence>
<dbReference type="Gene3D" id="1.10.275.10">
    <property type="entry name" value="Fumarase/aspartase (N-terminal domain)"/>
    <property type="match status" value="1"/>
</dbReference>
<dbReference type="AlphaFoldDB" id="A0A8J7PD21"/>
<dbReference type="InterPro" id="IPR000362">
    <property type="entry name" value="Fumarate_lyase_fam"/>
</dbReference>